<name>A0ABN7XNN2_GIGMA</name>
<sequence>PVLLYFNTPFSKNIQEKFVGFNIEDMSEKSWHIEVLYPMFGVLVSEASRESSISPSTHTTISSTCSNNDNICG</sequence>
<keyword evidence="3" id="KW-1185">Reference proteome</keyword>
<evidence type="ECO:0000313" key="3">
    <source>
        <dbReference type="Proteomes" id="UP000789901"/>
    </source>
</evidence>
<feature type="region of interest" description="Disordered" evidence="1">
    <location>
        <begin position="53"/>
        <end position="73"/>
    </location>
</feature>
<evidence type="ECO:0000256" key="1">
    <source>
        <dbReference type="SAM" id="MobiDB-lite"/>
    </source>
</evidence>
<proteinExistence type="predicted"/>
<comment type="caution">
    <text evidence="2">The sequence shown here is derived from an EMBL/GenBank/DDBJ whole genome shotgun (WGS) entry which is preliminary data.</text>
</comment>
<gene>
    <name evidence="2" type="ORF">GMARGA_LOCUS45773</name>
</gene>
<dbReference type="EMBL" id="CAJVQB010165659">
    <property type="protein sequence ID" value="CAG8856952.1"/>
    <property type="molecule type" value="Genomic_DNA"/>
</dbReference>
<protein>
    <submittedName>
        <fullName evidence="2">17168_t:CDS:1</fullName>
    </submittedName>
</protein>
<evidence type="ECO:0000313" key="2">
    <source>
        <dbReference type="EMBL" id="CAG8856952.1"/>
    </source>
</evidence>
<feature type="non-terminal residue" evidence="2">
    <location>
        <position position="73"/>
    </location>
</feature>
<feature type="non-terminal residue" evidence="2">
    <location>
        <position position="1"/>
    </location>
</feature>
<accession>A0ABN7XNN2</accession>
<dbReference type="Proteomes" id="UP000789901">
    <property type="component" value="Unassembled WGS sequence"/>
</dbReference>
<feature type="compositionally biased region" description="Low complexity" evidence="1">
    <location>
        <begin position="53"/>
        <end position="66"/>
    </location>
</feature>
<organism evidence="2 3">
    <name type="scientific">Gigaspora margarita</name>
    <dbReference type="NCBI Taxonomy" id="4874"/>
    <lineage>
        <taxon>Eukaryota</taxon>
        <taxon>Fungi</taxon>
        <taxon>Fungi incertae sedis</taxon>
        <taxon>Mucoromycota</taxon>
        <taxon>Glomeromycotina</taxon>
        <taxon>Glomeromycetes</taxon>
        <taxon>Diversisporales</taxon>
        <taxon>Gigasporaceae</taxon>
        <taxon>Gigaspora</taxon>
    </lineage>
</organism>
<reference evidence="2 3" key="1">
    <citation type="submission" date="2021-06" db="EMBL/GenBank/DDBJ databases">
        <authorList>
            <person name="Kallberg Y."/>
            <person name="Tangrot J."/>
            <person name="Rosling A."/>
        </authorList>
    </citation>
    <scope>NUCLEOTIDE SEQUENCE [LARGE SCALE GENOMIC DNA]</scope>
    <source>
        <strain evidence="2 3">120-4 pot B 10/14</strain>
    </source>
</reference>